<proteinExistence type="predicted"/>
<protein>
    <submittedName>
        <fullName evidence="1">Uncharacterized protein</fullName>
    </submittedName>
</protein>
<name>A0A172ZJY9_9BACL</name>
<evidence type="ECO:0000313" key="1">
    <source>
        <dbReference type="EMBL" id="ANF97961.1"/>
    </source>
</evidence>
<dbReference type="STRING" id="1616788.AR543_19340"/>
<organism evidence="1 2">
    <name type="scientific">Paenibacillus bovis</name>
    <dbReference type="NCBI Taxonomy" id="1616788"/>
    <lineage>
        <taxon>Bacteria</taxon>
        <taxon>Bacillati</taxon>
        <taxon>Bacillota</taxon>
        <taxon>Bacilli</taxon>
        <taxon>Bacillales</taxon>
        <taxon>Paenibacillaceae</taxon>
        <taxon>Paenibacillus</taxon>
    </lineage>
</organism>
<reference evidence="1 2" key="2">
    <citation type="journal article" date="2016" name="Int. J. Syst. Evol. Microbiol.">
        <title>Paenibacillus bovis sp. nov., isolated from raw yak (Bos grunniens) milk.</title>
        <authorList>
            <person name="Gao C."/>
            <person name="Han J."/>
            <person name="Liu Z."/>
            <person name="Xu X."/>
            <person name="Hang F."/>
            <person name="Wu Z."/>
        </authorList>
    </citation>
    <scope>NUCLEOTIDE SEQUENCE [LARGE SCALE GENOMIC DNA]</scope>
    <source>
        <strain evidence="1 2">BD3526</strain>
    </source>
</reference>
<dbReference type="KEGG" id="pbv:AR543_19340"/>
<reference evidence="2" key="1">
    <citation type="submission" date="2015-10" db="EMBL/GenBank/DDBJ databases">
        <title>Genome of Paenibacillus bovis sp. nov.</title>
        <authorList>
            <person name="Wu Z."/>
            <person name="Gao C."/>
            <person name="Liu Z."/>
            <person name="Zheng H."/>
        </authorList>
    </citation>
    <scope>NUCLEOTIDE SEQUENCE [LARGE SCALE GENOMIC DNA]</scope>
    <source>
        <strain evidence="2">BD3526</strain>
    </source>
</reference>
<dbReference type="EMBL" id="CP013023">
    <property type="protein sequence ID" value="ANF97961.1"/>
    <property type="molecule type" value="Genomic_DNA"/>
</dbReference>
<dbReference type="AlphaFoldDB" id="A0A172ZJY9"/>
<dbReference type="Proteomes" id="UP000078148">
    <property type="component" value="Chromosome"/>
</dbReference>
<accession>A0A172ZJY9</accession>
<keyword evidence="2" id="KW-1185">Reference proteome</keyword>
<sequence length="68" mass="7893">MPAAASGFLVCQKKQYTQLAEDRVIVCIFTSFVTLRKRALYATMHIRVKLEEANKSITGQHPERRRWV</sequence>
<evidence type="ECO:0000313" key="2">
    <source>
        <dbReference type="Proteomes" id="UP000078148"/>
    </source>
</evidence>
<gene>
    <name evidence="1" type="ORF">AR543_19340</name>
</gene>